<dbReference type="SUPFAM" id="SSF54529">
    <property type="entry name" value="Mitochondrial glycoprotein MAM33-like"/>
    <property type="match status" value="1"/>
</dbReference>
<protein>
    <submittedName>
        <fullName evidence="2">Mitochondrial glyco protein</fullName>
    </submittedName>
</protein>
<evidence type="ECO:0000256" key="1">
    <source>
        <dbReference type="SAM" id="MobiDB-lite"/>
    </source>
</evidence>
<keyword evidence="3" id="KW-1185">Reference proteome</keyword>
<sequence>MSLRIARPLLRSAKNLRLPTVRPRAFVRAPVIAARSFSVSPLRLGSGESDSTLVAALASEQKFEKDAAQAAPQQPEFLSDFIGEGIWSVQDTSGSDDVAITRKFGNETLKLTFQVSDLEDPSLQHPTDEEGVPIDDESNMSSPPFITCSLLITKPATPGAMSIDLEAGEEGFDITNVAIFDRTIAVAEGAEGDWARRSRYMGPQFEHLDETVQEAFREYLSERGVDEALCKYYHPGSLV</sequence>
<evidence type="ECO:0000313" key="2">
    <source>
        <dbReference type="EMBL" id="ORY33991.1"/>
    </source>
</evidence>
<dbReference type="GO" id="GO:0042256">
    <property type="term" value="P:cytosolic ribosome assembly"/>
    <property type="evidence" value="ECO:0007669"/>
    <property type="project" value="TreeGrafter"/>
</dbReference>
<evidence type="ECO:0000313" key="3">
    <source>
        <dbReference type="Proteomes" id="UP000193986"/>
    </source>
</evidence>
<dbReference type="Gene3D" id="3.10.280.10">
    <property type="entry name" value="Mitochondrial glycoprotein"/>
    <property type="match status" value="1"/>
</dbReference>
<dbReference type="Pfam" id="PF02330">
    <property type="entry name" value="MAM33"/>
    <property type="match status" value="1"/>
</dbReference>
<organism evidence="2 3">
    <name type="scientific">Naematelia encephala</name>
    <dbReference type="NCBI Taxonomy" id="71784"/>
    <lineage>
        <taxon>Eukaryota</taxon>
        <taxon>Fungi</taxon>
        <taxon>Dikarya</taxon>
        <taxon>Basidiomycota</taxon>
        <taxon>Agaricomycotina</taxon>
        <taxon>Tremellomycetes</taxon>
        <taxon>Tremellales</taxon>
        <taxon>Naemateliaceae</taxon>
        <taxon>Naematelia</taxon>
    </lineage>
</organism>
<name>A0A1Y2BGP8_9TREE</name>
<dbReference type="AlphaFoldDB" id="A0A1Y2BGP8"/>
<comment type="caution">
    <text evidence="2">The sequence shown here is derived from an EMBL/GenBank/DDBJ whole genome shotgun (WGS) entry which is preliminary data.</text>
</comment>
<dbReference type="PANTHER" id="PTHR10826">
    <property type="entry name" value="COMPLEMENT COMPONENT 1"/>
    <property type="match status" value="1"/>
</dbReference>
<dbReference type="GO" id="GO:0005759">
    <property type="term" value="C:mitochondrial matrix"/>
    <property type="evidence" value="ECO:0007669"/>
    <property type="project" value="InterPro"/>
</dbReference>
<dbReference type="InParanoid" id="A0A1Y2BGP8"/>
<proteinExistence type="predicted"/>
<reference evidence="2 3" key="1">
    <citation type="submission" date="2016-07" db="EMBL/GenBank/DDBJ databases">
        <title>Pervasive Adenine N6-methylation of Active Genes in Fungi.</title>
        <authorList>
            <consortium name="DOE Joint Genome Institute"/>
            <person name="Mondo S.J."/>
            <person name="Dannebaum R.O."/>
            <person name="Kuo R.C."/>
            <person name="Labutti K."/>
            <person name="Haridas S."/>
            <person name="Kuo A."/>
            <person name="Salamov A."/>
            <person name="Ahrendt S.R."/>
            <person name="Lipzen A."/>
            <person name="Sullivan W."/>
            <person name="Andreopoulos W.B."/>
            <person name="Clum A."/>
            <person name="Lindquist E."/>
            <person name="Daum C."/>
            <person name="Ramamoorthy G.K."/>
            <person name="Gryganskyi A."/>
            <person name="Culley D."/>
            <person name="Magnuson J.K."/>
            <person name="James T.Y."/>
            <person name="O'Malley M.A."/>
            <person name="Stajich J.E."/>
            <person name="Spatafora J.W."/>
            <person name="Visel A."/>
            <person name="Grigoriev I.V."/>
        </authorList>
    </citation>
    <scope>NUCLEOTIDE SEQUENCE [LARGE SCALE GENOMIC DNA]</scope>
    <source>
        <strain evidence="2 3">68-887.2</strain>
    </source>
</reference>
<dbReference type="OrthoDB" id="278212at2759"/>
<feature type="compositionally biased region" description="Acidic residues" evidence="1">
    <location>
        <begin position="129"/>
        <end position="138"/>
    </location>
</feature>
<dbReference type="Proteomes" id="UP000193986">
    <property type="component" value="Unassembled WGS sequence"/>
</dbReference>
<dbReference type="PANTHER" id="PTHR10826:SF1">
    <property type="entry name" value="COMPLEMENT COMPONENT 1 Q SUBCOMPONENT-BINDING PROTEIN, MITOCHONDRIAL"/>
    <property type="match status" value="1"/>
</dbReference>
<dbReference type="EMBL" id="MCFC01000004">
    <property type="protein sequence ID" value="ORY33991.1"/>
    <property type="molecule type" value="Genomic_DNA"/>
</dbReference>
<dbReference type="InterPro" id="IPR003428">
    <property type="entry name" value="MAM33"/>
</dbReference>
<feature type="region of interest" description="Disordered" evidence="1">
    <location>
        <begin position="120"/>
        <end position="139"/>
    </location>
</feature>
<accession>A0A1Y2BGP8</accession>
<dbReference type="STRING" id="71784.A0A1Y2BGP8"/>
<gene>
    <name evidence="2" type="ORF">BCR39DRAFT_518052</name>
</gene>
<dbReference type="FunCoup" id="A0A1Y2BGP8">
    <property type="interactions" value="105"/>
</dbReference>
<dbReference type="InterPro" id="IPR036561">
    <property type="entry name" value="MAM33_sf"/>
</dbReference>